<dbReference type="SUPFAM" id="SSF48452">
    <property type="entry name" value="TPR-like"/>
    <property type="match status" value="1"/>
</dbReference>
<dbReference type="EMBL" id="LGHB01000006">
    <property type="protein sequence ID" value="KUK96967.1"/>
    <property type="molecule type" value="Genomic_DNA"/>
</dbReference>
<dbReference type="PANTHER" id="PTHR44943:SF8">
    <property type="entry name" value="TPR REPEAT-CONTAINING PROTEIN MJ0263"/>
    <property type="match status" value="1"/>
</dbReference>
<reference evidence="5" key="1">
    <citation type="journal article" date="2015" name="MBio">
        <title>Genome-resolved metagenomic analysis reveals roles for candidate phyla and other microbial community members in biogeochemical transformations in oil reservoirs.</title>
        <authorList>
            <person name="Hu P."/>
            <person name="Tom L."/>
            <person name="Singh A."/>
            <person name="Thomas B.C."/>
            <person name="Baker B.J."/>
            <person name="Piceno Y.M."/>
            <person name="Andersen G.L."/>
            <person name="Banfield J.F."/>
        </authorList>
    </citation>
    <scope>NUCLEOTIDE SEQUENCE [LARGE SCALE GENOMIC DNA]</scope>
    <source>
        <strain evidence="5">56_747</strain>
    </source>
</reference>
<evidence type="ECO:0000313" key="6">
    <source>
        <dbReference type="Proteomes" id="UP000053961"/>
    </source>
</evidence>
<dbReference type="EMBL" id="LGFT01000032">
    <property type="protein sequence ID" value="KUK44183.1"/>
    <property type="molecule type" value="Genomic_DNA"/>
</dbReference>
<name>A0A117LFF1_9EURY</name>
<evidence type="ECO:0000256" key="1">
    <source>
        <dbReference type="ARBA" id="ARBA00022737"/>
    </source>
</evidence>
<dbReference type="InterPro" id="IPR051685">
    <property type="entry name" value="Ycf3/AcsC/BcsC/TPR_MFPF"/>
</dbReference>
<dbReference type="Pfam" id="PF13174">
    <property type="entry name" value="TPR_6"/>
    <property type="match status" value="1"/>
</dbReference>
<organism evidence="4 7">
    <name type="scientific">Methanothrix harundinacea</name>
    <dbReference type="NCBI Taxonomy" id="301375"/>
    <lineage>
        <taxon>Archaea</taxon>
        <taxon>Methanobacteriati</taxon>
        <taxon>Methanobacteriota</taxon>
        <taxon>Stenosarchaea group</taxon>
        <taxon>Methanomicrobia</taxon>
        <taxon>Methanotrichales</taxon>
        <taxon>Methanotrichaceae</taxon>
        <taxon>Methanothrix</taxon>
    </lineage>
</organism>
<accession>A0A117LFF1</accession>
<evidence type="ECO:0000256" key="3">
    <source>
        <dbReference type="PROSITE-ProRule" id="PRU00339"/>
    </source>
</evidence>
<feature type="repeat" description="TPR" evidence="3">
    <location>
        <begin position="5"/>
        <end position="38"/>
    </location>
</feature>
<dbReference type="Gene3D" id="1.25.40.10">
    <property type="entry name" value="Tetratricopeptide repeat domain"/>
    <property type="match status" value="1"/>
</dbReference>
<proteinExistence type="predicted"/>
<dbReference type="PATRIC" id="fig|301375.6.peg.1655"/>
<feature type="repeat" description="TPR" evidence="3">
    <location>
        <begin position="39"/>
        <end position="72"/>
    </location>
</feature>
<dbReference type="Proteomes" id="UP000057043">
    <property type="component" value="Unassembled WGS sequence"/>
</dbReference>
<dbReference type="PROSITE" id="PS50005">
    <property type="entry name" value="TPR"/>
    <property type="match status" value="3"/>
</dbReference>
<evidence type="ECO:0000313" key="4">
    <source>
        <dbReference type="EMBL" id="KUK44183.1"/>
    </source>
</evidence>
<evidence type="ECO:0000313" key="7">
    <source>
        <dbReference type="Proteomes" id="UP000057043"/>
    </source>
</evidence>
<evidence type="ECO:0000313" key="5">
    <source>
        <dbReference type="EMBL" id="KUK96967.1"/>
    </source>
</evidence>
<dbReference type="Proteomes" id="UP000053961">
    <property type="component" value="Unassembled WGS sequence"/>
</dbReference>
<evidence type="ECO:0000256" key="2">
    <source>
        <dbReference type="ARBA" id="ARBA00022803"/>
    </source>
</evidence>
<dbReference type="SMART" id="SM00028">
    <property type="entry name" value="TPR"/>
    <property type="match status" value="4"/>
</dbReference>
<keyword evidence="2 3" id="KW-0802">TPR repeat</keyword>
<dbReference type="AlphaFoldDB" id="A0A117LFF1"/>
<sequence length="169" mass="18988">MKSKEKILVHKGMDRVKRKEFEDAIELFDRVLETNPKNADALNNKGVALFMMGSPDEAIECYDRALEADPGNLEALRNRAFVLRAMKRFEEALEAYEKIVYDEPEALDFRNLATVLVGMGLLEEALGALMEAANIEPSIEVEREIEALRRAIMEISIRAQFGDGRPSGG</sequence>
<dbReference type="PANTHER" id="PTHR44943">
    <property type="entry name" value="CELLULOSE SYNTHASE OPERON PROTEIN C"/>
    <property type="match status" value="1"/>
</dbReference>
<protein>
    <submittedName>
        <fullName evidence="4">TPR-repeat protein</fullName>
    </submittedName>
</protein>
<dbReference type="PROSITE" id="PS50293">
    <property type="entry name" value="TPR_REGION"/>
    <property type="match status" value="1"/>
</dbReference>
<feature type="repeat" description="TPR" evidence="3">
    <location>
        <begin position="73"/>
        <end position="106"/>
    </location>
</feature>
<comment type="caution">
    <text evidence="4">The sequence shown here is derived from an EMBL/GenBank/DDBJ whole genome shotgun (WGS) entry which is preliminary data.</text>
</comment>
<keyword evidence="1" id="KW-0677">Repeat</keyword>
<reference evidence="6 7" key="2">
    <citation type="journal article" date="2015" name="MBio">
        <title>Genome-Resolved Metagenomic Analysis Reveals Roles for Candidate Phyla and Other Microbial Community Members in Biogeochemical Transformations in Oil Reservoirs.</title>
        <authorList>
            <person name="Hu P."/>
            <person name="Tom L."/>
            <person name="Singh A."/>
            <person name="Thomas B.C."/>
            <person name="Baker B.J."/>
            <person name="Piceno Y.M."/>
            <person name="Andersen G.L."/>
            <person name="Banfield J.F."/>
        </authorList>
    </citation>
    <scope>NUCLEOTIDE SEQUENCE [LARGE SCALE GENOMIC DNA]</scope>
    <source>
        <strain evidence="4">57_489</strain>
    </source>
</reference>
<dbReference type="InterPro" id="IPR011990">
    <property type="entry name" value="TPR-like_helical_dom_sf"/>
</dbReference>
<dbReference type="InterPro" id="IPR019734">
    <property type="entry name" value="TPR_rpt"/>
</dbReference>
<dbReference type="Pfam" id="PF13432">
    <property type="entry name" value="TPR_16"/>
    <property type="match status" value="1"/>
</dbReference>
<gene>
    <name evidence="4" type="ORF">XD72_1439</name>
    <name evidence="5" type="ORF">XE07_0739</name>
</gene>